<dbReference type="InterPro" id="IPR002410">
    <property type="entry name" value="Peptidase_S33"/>
</dbReference>
<dbReference type="InterPro" id="IPR029058">
    <property type="entry name" value="AB_hydrolase_fold"/>
</dbReference>
<gene>
    <name evidence="4" type="ORF">PV04_03948</name>
</gene>
<organism evidence="4 5">
    <name type="scientific">Phialophora macrospora</name>
    <dbReference type="NCBI Taxonomy" id="1851006"/>
    <lineage>
        <taxon>Eukaryota</taxon>
        <taxon>Fungi</taxon>
        <taxon>Dikarya</taxon>
        <taxon>Ascomycota</taxon>
        <taxon>Pezizomycotina</taxon>
        <taxon>Eurotiomycetes</taxon>
        <taxon>Chaetothyriomycetidae</taxon>
        <taxon>Chaetothyriales</taxon>
        <taxon>Herpotrichiellaceae</taxon>
        <taxon>Phialophora</taxon>
    </lineage>
</organism>
<accession>A0A0D2FMV6</accession>
<evidence type="ECO:0000313" key="4">
    <source>
        <dbReference type="EMBL" id="KIW67970.1"/>
    </source>
</evidence>
<keyword evidence="2" id="KW-0378">Hydrolase</keyword>
<dbReference type="InterPro" id="IPR005945">
    <property type="entry name" value="Pro_imino_pep"/>
</dbReference>
<dbReference type="GO" id="GO:0008233">
    <property type="term" value="F:peptidase activity"/>
    <property type="evidence" value="ECO:0007669"/>
    <property type="project" value="InterPro"/>
</dbReference>
<dbReference type="SUPFAM" id="SSF53474">
    <property type="entry name" value="alpha/beta-Hydrolases"/>
    <property type="match status" value="1"/>
</dbReference>
<dbReference type="Proteomes" id="UP000054266">
    <property type="component" value="Unassembled WGS sequence"/>
</dbReference>
<dbReference type="HOGENOM" id="CLU_020336_15_1_1"/>
<evidence type="ECO:0000256" key="2">
    <source>
        <dbReference type="ARBA" id="ARBA00022801"/>
    </source>
</evidence>
<reference evidence="4 5" key="1">
    <citation type="submission" date="2015-01" db="EMBL/GenBank/DDBJ databases">
        <title>The Genome Sequence of Capronia semiimmersa CBS27337.</title>
        <authorList>
            <consortium name="The Broad Institute Genomics Platform"/>
            <person name="Cuomo C."/>
            <person name="de Hoog S."/>
            <person name="Gorbushina A."/>
            <person name="Stielow B."/>
            <person name="Teixiera M."/>
            <person name="Abouelleil A."/>
            <person name="Chapman S.B."/>
            <person name="Priest M."/>
            <person name="Young S.K."/>
            <person name="Wortman J."/>
            <person name="Nusbaum C."/>
            <person name="Birren B."/>
        </authorList>
    </citation>
    <scope>NUCLEOTIDE SEQUENCE [LARGE SCALE GENOMIC DNA]</scope>
    <source>
        <strain evidence="4 5">CBS 27337</strain>
    </source>
</reference>
<dbReference type="PIRSF" id="PIRSF005539">
    <property type="entry name" value="Pept_S33_TRI_F1"/>
    <property type="match status" value="1"/>
</dbReference>
<dbReference type="InterPro" id="IPR000073">
    <property type="entry name" value="AB_hydrolase_1"/>
</dbReference>
<name>A0A0D2FMV6_9EURO</name>
<evidence type="ECO:0000256" key="1">
    <source>
        <dbReference type="ARBA" id="ARBA00010088"/>
    </source>
</evidence>
<protein>
    <recommendedName>
        <fullName evidence="3">AB hydrolase-1 domain-containing protein</fullName>
    </recommendedName>
</protein>
<dbReference type="PANTHER" id="PTHR43194">
    <property type="entry name" value="HYDROLASE ALPHA/BETA FOLD FAMILY"/>
    <property type="match status" value="1"/>
</dbReference>
<dbReference type="PRINTS" id="PR00793">
    <property type="entry name" value="PROAMNOPTASE"/>
</dbReference>
<dbReference type="Gene3D" id="3.40.50.1820">
    <property type="entry name" value="alpha/beta hydrolase"/>
    <property type="match status" value="1"/>
</dbReference>
<dbReference type="InterPro" id="IPR050228">
    <property type="entry name" value="Carboxylesterase_BioH"/>
</dbReference>
<proteinExistence type="inferred from homology"/>
<keyword evidence="5" id="KW-1185">Reference proteome</keyword>
<dbReference type="Pfam" id="PF00561">
    <property type="entry name" value="Abhydrolase_1"/>
    <property type="match status" value="1"/>
</dbReference>
<comment type="similarity">
    <text evidence="1">Belongs to the peptidase S33 family.</text>
</comment>
<sequence>MTMSKEGRAPFSYPGLPSEAFTWYKICGDLSTSSTGRPLVVIHGGPGMGHNYLANLKNLSTEYKIPVVLYDQFGCGKSTHFREKRLDTAFWTPELFITELDNLLEHLGIAGDFDLLGQSWGGMLGAMFAIRGHKGLKRLVISNSPSSMELWVESCNEWRKQLPEDVEKALQKHEKDKTYDDPEYKWAVEEFYKRHVCRIYPFPKDLVDTMANVEEDDTVYYTMNGPSEFTVVGSLKTWSIVDEVHKITVPCLVLNGEWDEGRDSCVYPYFSGIPKVKWYTFPNAAHCSNLDVPEHYMSVVAQFLKSQTA</sequence>
<dbReference type="STRING" id="5601.A0A0D2FMV6"/>
<dbReference type="AlphaFoldDB" id="A0A0D2FMV6"/>
<evidence type="ECO:0000259" key="3">
    <source>
        <dbReference type="Pfam" id="PF00561"/>
    </source>
</evidence>
<evidence type="ECO:0000313" key="5">
    <source>
        <dbReference type="Proteomes" id="UP000054266"/>
    </source>
</evidence>
<dbReference type="EMBL" id="KN846958">
    <property type="protein sequence ID" value="KIW67970.1"/>
    <property type="molecule type" value="Genomic_DNA"/>
</dbReference>
<dbReference type="NCBIfam" id="TIGR01250">
    <property type="entry name" value="pro_imino_pep_2"/>
    <property type="match status" value="1"/>
</dbReference>
<dbReference type="PANTHER" id="PTHR43194:SF2">
    <property type="entry name" value="PEROXISOMAL MEMBRANE PROTEIN LPX1"/>
    <property type="match status" value="1"/>
</dbReference>
<feature type="domain" description="AB hydrolase-1" evidence="3">
    <location>
        <begin position="38"/>
        <end position="291"/>
    </location>
</feature>
<dbReference type="GO" id="GO:0006508">
    <property type="term" value="P:proteolysis"/>
    <property type="evidence" value="ECO:0007669"/>
    <property type="project" value="InterPro"/>
</dbReference>